<dbReference type="EMBL" id="KN837285">
    <property type="protein sequence ID" value="KIJ29315.1"/>
    <property type="molecule type" value="Genomic_DNA"/>
</dbReference>
<protein>
    <submittedName>
        <fullName evidence="2">Uncharacterized protein</fullName>
    </submittedName>
</protein>
<organism evidence="2 3">
    <name type="scientific">Sphaerobolus stellatus (strain SS14)</name>
    <dbReference type="NCBI Taxonomy" id="990650"/>
    <lineage>
        <taxon>Eukaryota</taxon>
        <taxon>Fungi</taxon>
        <taxon>Dikarya</taxon>
        <taxon>Basidiomycota</taxon>
        <taxon>Agaricomycotina</taxon>
        <taxon>Agaricomycetes</taxon>
        <taxon>Phallomycetidae</taxon>
        <taxon>Geastrales</taxon>
        <taxon>Sphaerobolaceae</taxon>
        <taxon>Sphaerobolus</taxon>
    </lineage>
</organism>
<feature type="compositionally biased region" description="Low complexity" evidence="1">
    <location>
        <begin position="140"/>
        <end position="160"/>
    </location>
</feature>
<reference evidence="2 3" key="1">
    <citation type="submission" date="2014-06" db="EMBL/GenBank/DDBJ databases">
        <title>Evolutionary Origins and Diversification of the Mycorrhizal Mutualists.</title>
        <authorList>
            <consortium name="DOE Joint Genome Institute"/>
            <consortium name="Mycorrhizal Genomics Consortium"/>
            <person name="Kohler A."/>
            <person name="Kuo A."/>
            <person name="Nagy L.G."/>
            <person name="Floudas D."/>
            <person name="Copeland A."/>
            <person name="Barry K.W."/>
            <person name="Cichocki N."/>
            <person name="Veneault-Fourrey C."/>
            <person name="LaButti K."/>
            <person name="Lindquist E.A."/>
            <person name="Lipzen A."/>
            <person name="Lundell T."/>
            <person name="Morin E."/>
            <person name="Murat C."/>
            <person name="Riley R."/>
            <person name="Ohm R."/>
            <person name="Sun H."/>
            <person name="Tunlid A."/>
            <person name="Henrissat B."/>
            <person name="Grigoriev I.V."/>
            <person name="Hibbett D.S."/>
            <person name="Martin F."/>
        </authorList>
    </citation>
    <scope>NUCLEOTIDE SEQUENCE [LARGE SCALE GENOMIC DNA]</scope>
    <source>
        <strain evidence="2 3">SS14</strain>
    </source>
</reference>
<dbReference type="HOGENOM" id="CLU_1163573_0_0_1"/>
<feature type="non-terminal residue" evidence="2">
    <location>
        <position position="1"/>
    </location>
</feature>
<evidence type="ECO:0000313" key="2">
    <source>
        <dbReference type="EMBL" id="KIJ29315.1"/>
    </source>
</evidence>
<evidence type="ECO:0000256" key="1">
    <source>
        <dbReference type="SAM" id="MobiDB-lite"/>
    </source>
</evidence>
<accession>A0A0C9UVU9</accession>
<dbReference type="AlphaFoldDB" id="A0A0C9UVU9"/>
<sequence>MTDIALVWVVVYSSEAHRRKPSSWSTAEIRSLDARIENHDMLDPNSLEQRPTLSTSLSDFALFPSSTSAPSSPSTLSVLEEGINPFFRRLRRSSLLASASPIISHADGKHASPLASSFVPRSRRTLSIDSEKMNDDSSLSSAEPISATSESAPSSADAAPSQPPNHRSNSTPLPPSTLDQLSKRLSLPPKPNRLLDIRSETNSAIEAELKSEAQFQRLIASYANSGLPPNRLFPQTPRA</sequence>
<evidence type="ECO:0000313" key="3">
    <source>
        <dbReference type="Proteomes" id="UP000054279"/>
    </source>
</evidence>
<proteinExistence type="predicted"/>
<keyword evidence="3" id="KW-1185">Reference proteome</keyword>
<dbReference type="Proteomes" id="UP000054279">
    <property type="component" value="Unassembled WGS sequence"/>
</dbReference>
<name>A0A0C9UVU9_SPHS4</name>
<dbReference type="OrthoDB" id="5396103at2759"/>
<gene>
    <name evidence="2" type="ORF">M422DRAFT_269265</name>
</gene>
<feature type="region of interest" description="Disordered" evidence="1">
    <location>
        <begin position="128"/>
        <end position="195"/>
    </location>
</feature>